<protein>
    <submittedName>
        <fullName evidence="1">Uncharacterized protein</fullName>
    </submittedName>
</protein>
<keyword evidence="2" id="KW-1185">Reference proteome</keyword>
<accession>A0ACC2KVK5</accession>
<sequence length="117" mass="13119">MYQQRKCNFQFSSSQSGGKLENRLYCRWERRKAAISSFPPLGEEENWKIRFTADESGGKAVISSFPPLGAEENWKIDFTADGSGGNAAVSSFPPLRAAVMLRECPNIVARPFHFKLT</sequence>
<reference evidence="1 2" key="1">
    <citation type="journal article" date="2022" name="Hortic Res">
        <title>A haplotype resolved chromosomal level avocado genome allows analysis of novel avocado genes.</title>
        <authorList>
            <person name="Nath O."/>
            <person name="Fletcher S.J."/>
            <person name="Hayward A."/>
            <person name="Shaw L.M."/>
            <person name="Masouleh A.K."/>
            <person name="Furtado A."/>
            <person name="Henry R.J."/>
            <person name="Mitter N."/>
        </authorList>
    </citation>
    <scope>NUCLEOTIDE SEQUENCE [LARGE SCALE GENOMIC DNA]</scope>
    <source>
        <strain evidence="2">cv. Hass</strain>
    </source>
</reference>
<dbReference type="EMBL" id="CM056819">
    <property type="protein sequence ID" value="KAJ8624857.1"/>
    <property type="molecule type" value="Genomic_DNA"/>
</dbReference>
<comment type="caution">
    <text evidence="1">The sequence shown here is derived from an EMBL/GenBank/DDBJ whole genome shotgun (WGS) entry which is preliminary data.</text>
</comment>
<evidence type="ECO:0000313" key="2">
    <source>
        <dbReference type="Proteomes" id="UP001234297"/>
    </source>
</evidence>
<dbReference type="Proteomes" id="UP001234297">
    <property type="component" value="Chromosome 11"/>
</dbReference>
<organism evidence="1 2">
    <name type="scientific">Persea americana</name>
    <name type="common">Avocado</name>
    <dbReference type="NCBI Taxonomy" id="3435"/>
    <lineage>
        <taxon>Eukaryota</taxon>
        <taxon>Viridiplantae</taxon>
        <taxon>Streptophyta</taxon>
        <taxon>Embryophyta</taxon>
        <taxon>Tracheophyta</taxon>
        <taxon>Spermatophyta</taxon>
        <taxon>Magnoliopsida</taxon>
        <taxon>Magnoliidae</taxon>
        <taxon>Laurales</taxon>
        <taxon>Lauraceae</taxon>
        <taxon>Persea</taxon>
    </lineage>
</organism>
<gene>
    <name evidence="1" type="ORF">MRB53_033387</name>
</gene>
<evidence type="ECO:0000313" key="1">
    <source>
        <dbReference type="EMBL" id="KAJ8624857.1"/>
    </source>
</evidence>
<proteinExistence type="predicted"/>
<name>A0ACC2KVK5_PERAE</name>